<dbReference type="InterPro" id="IPR006066">
    <property type="entry name" value="NO2/SO3_Rdtase_FeS/sirohaem_BS"/>
</dbReference>
<keyword evidence="1" id="KW-0004">4Fe-4S</keyword>
<evidence type="ECO:0000259" key="7">
    <source>
        <dbReference type="Pfam" id="PF01077"/>
    </source>
</evidence>
<dbReference type="Gene3D" id="3.30.413.10">
    <property type="entry name" value="Sulfite Reductase Hemoprotein, domain 1"/>
    <property type="match status" value="1"/>
</dbReference>
<feature type="domain" description="Nitrite/Sulfite reductase ferredoxin-like" evidence="8">
    <location>
        <begin position="12"/>
        <end position="77"/>
    </location>
</feature>
<keyword evidence="2" id="KW-0349">Heme</keyword>
<dbReference type="Gene3D" id="3.90.480.20">
    <property type="match status" value="1"/>
</dbReference>
<evidence type="ECO:0000313" key="10">
    <source>
        <dbReference type="Proteomes" id="UP001317705"/>
    </source>
</evidence>
<evidence type="ECO:0000256" key="6">
    <source>
        <dbReference type="ARBA" id="ARBA00023014"/>
    </source>
</evidence>
<evidence type="ECO:0000256" key="1">
    <source>
        <dbReference type="ARBA" id="ARBA00022485"/>
    </source>
</evidence>
<keyword evidence="4" id="KW-0560">Oxidoreductase</keyword>
<evidence type="ECO:0000256" key="3">
    <source>
        <dbReference type="ARBA" id="ARBA00022723"/>
    </source>
</evidence>
<sequence length="235" mass="25277">MKKDIPSKGAILQRDRETYAVAPHIPGGFTDTATLRKLCDVADKYGARALKLTSAQRIALFGIEEANIDPLWAELAQQPGAAIGLCVRSIKICPGTTWCKRGIQDSAALGLKIDRLYHAMELPNKMKMGVSGCMLSCAEVAVKDIGIMGTPKGWRIYIGGNAGARPRLADMLVDNVGSDDEVLAIIARIIDWYKQSGSEQRLGRLIEQRGLEQVREELLGPPASPSAAVGEPAPA</sequence>
<dbReference type="InterPro" id="IPR052034">
    <property type="entry name" value="NasD-like"/>
</dbReference>
<evidence type="ECO:0000313" key="9">
    <source>
        <dbReference type="EMBL" id="BDV41342.1"/>
    </source>
</evidence>
<dbReference type="InterPro" id="IPR006067">
    <property type="entry name" value="NO2/SO3_Rdtase_4Fe4S_dom"/>
</dbReference>
<dbReference type="InterPro" id="IPR036136">
    <property type="entry name" value="Nit/Sulf_reduc_fer-like_dom_sf"/>
</dbReference>
<accession>A0ABN6VQ09</accession>
<keyword evidence="6" id="KW-0411">Iron-sulfur</keyword>
<organism evidence="9 10">
    <name type="scientific">Geotalea uraniireducens</name>
    <dbReference type="NCBI Taxonomy" id="351604"/>
    <lineage>
        <taxon>Bacteria</taxon>
        <taxon>Pseudomonadati</taxon>
        <taxon>Thermodesulfobacteriota</taxon>
        <taxon>Desulfuromonadia</taxon>
        <taxon>Geobacterales</taxon>
        <taxon>Geobacteraceae</taxon>
        <taxon>Geotalea</taxon>
    </lineage>
</organism>
<dbReference type="PIRSF" id="PIRSF037487">
    <property type="entry name" value="Sulfite_red_assimil"/>
    <property type="match status" value="1"/>
</dbReference>
<gene>
    <name evidence="9" type="ORF">GURASL_02650</name>
</gene>
<dbReference type="PANTHER" id="PTHR43809:SF1">
    <property type="entry name" value="NITRITE REDUCTASE (NADH) LARGE SUBUNIT"/>
    <property type="match status" value="1"/>
</dbReference>
<dbReference type="InterPro" id="IPR017220">
    <property type="entry name" value="Sulphite_reductase_assimil"/>
</dbReference>
<feature type="domain" description="Nitrite/sulphite reductase 4Fe-4S" evidence="7">
    <location>
        <begin position="86"/>
        <end position="218"/>
    </location>
</feature>
<evidence type="ECO:0000256" key="2">
    <source>
        <dbReference type="ARBA" id="ARBA00022617"/>
    </source>
</evidence>
<dbReference type="PROSITE" id="PS00365">
    <property type="entry name" value="NIR_SIR"/>
    <property type="match status" value="1"/>
</dbReference>
<keyword evidence="3" id="KW-0479">Metal-binding</keyword>
<dbReference type="Pfam" id="PF03460">
    <property type="entry name" value="NIR_SIR_ferr"/>
    <property type="match status" value="1"/>
</dbReference>
<evidence type="ECO:0000256" key="4">
    <source>
        <dbReference type="ARBA" id="ARBA00023002"/>
    </source>
</evidence>
<evidence type="ECO:0000256" key="5">
    <source>
        <dbReference type="ARBA" id="ARBA00023004"/>
    </source>
</evidence>
<dbReference type="SUPFAM" id="SSF55124">
    <property type="entry name" value="Nitrite/Sulfite reductase N-terminal domain-like"/>
    <property type="match status" value="1"/>
</dbReference>
<dbReference type="PRINTS" id="PR00397">
    <property type="entry name" value="SIROHAEM"/>
</dbReference>
<reference evidence="9 10" key="1">
    <citation type="submission" date="2022-12" db="EMBL/GenBank/DDBJ databases">
        <title>Polyphasic characterization of Geotalea uranireducens NIT-SL11 newly isolated from a complex of sewage sludge and microbially reduced graphene oxide.</title>
        <authorList>
            <person name="Xie L."/>
            <person name="Yoshida N."/>
            <person name="Meng L."/>
        </authorList>
    </citation>
    <scope>NUCLEOTIDE SEQUENCE [LARGE SCALE GENOMIC DNA]</scope>
    <source>
        <strain evidence="9 10">NIT-SL11</strain>
    </source>
</reference>
<dbReference type="EMBL" id="AP027151">
    <property type="protein sequence ID" value="BDV41342.1"/>
    <property type="molecule type" value="Genomic_DNA"/>
</dbReference>
<keyword evidence="10" id="KW-1185">Reference proteome</keyword>
<protein>
    <submittedName>
        <fullName evidence="9">Sulfite reductase</fullName>
    </submittedName>
</protein>
<proteinExistence type="predicted"/>
<dbReference type="InterPro" id="IPR045854">
    <property type="entry name" value="NO2/SO3_Rdtase_4Fe4S_sf"/>
</dbReference>
<dbReference type="PANTHER" id="PTHR43809">
    <property type="entry name" value="NITRITE REDUCTASE (NADH) LARGE SUBUNIT"/>
    <property type="match status" value="1"/>
</dbReference>
<dbReference type="InterPro" id="IPR005117">
    <property type="entry name" value="NiRdtase/SiRdtase_haem-b_fer"/>
</dbReference>
<dbReference type="SUPFAM" id="SSF56014">
    <property type="entry name" value="Nitrite and sulphite reductase 4Fe-4S domain-like"/>
    <property type="match status" value="1"/>
</dbReference>
<keyword evidence="5" id="KW-0408">Iron</keyword>
<dbReference type="Proteomes" id="UP001317705">
    <property type="component" value="Chromosome"/>
</dbReference>
<dbReference type="RefSeq" id="WP_282001322.1">
    <property type="nucleotide sequence ID" value="NZ_AP027151.1"/>
</dbReference>
<name>A0ABN6VQ09_9BACT</name>
<dbReference type="Pfam" id="PF01077">
    <property type="entry name" value="NIR_SIR"/>
    <property type="match status" value="1"/>
</dbReference>
<evidence type="ECO:0000259" key="8">
    <source>
        <dbReference type="Pfam" id="PF03460"/>
    </source>
</evidence>